<proteinExistence type="predicted"/>
<dbReference type="Proteomes" id="UP000515697">
    <property type="component" value="Chromosome PVSEL_09"/>
</dbReference>
<reference evidence="2 3" key="1">
    <citation type="submission" date="2020-08" db="EMBL/GenBank/DDBJ databases">
        <authorList>
            <person name="Ramaprasad A."/>
        </authorList>
    </citation>
    <scope>NUCLEOTIDE SEQUENCE [LARGE SCALE GENOMIC DNA]</scope>
</reference>
<organism evidence="2 3">
    <name type="scientific">Plasmodium vinckei</name>
    <dbReference type="NCBI Taxonomy" id="5860"/>
    <lineage>
        <taxon>Eukaryota</taxon>
        <taxon>Sar</taxon>
        <taxon>Alveolata</taxon>
        <taxon>Apicomplexa</taxon>
        <taxon>Aconoidasida</taxon>
        <taxon>Haemosporida</taxon>
        <taxon>Plasmodiidae</taxon>
        <taxon>Plasmodium</taxon>
        <taxon>Plasmodium (Vinckeia)</taxon>
    </lineage>
</organism>
<protein>
    <submittedName>
        <fullName evidence="2">DnaJ protein, putative</fullName>
    </submittedName>
</protein>
<accession>A0A6V7SX95</accession>
<dbReference type="InterPro" id="IPR036869">
    <property type="entry name" value="J_dom_sf"/>
</dbReference>
<sequence>MIINQGTTKCKNNEILTNNKKNNNEIRSSKINLYDNIIDLTKVESSNENNAILEKKKKDYIKPDNENSVKIKNVPISKKSQVGLTKKTNQTNNNARNTCDGTCHTSNVSYVMKRTINRIKNVSNNHQNILKNNGFKTKFFNKIYNAEEVYKMNLDYDSSLSNIQKKENEKTKMLYFKYYKCLFCVDEKDIEHFCFKKFDNDLSSNYCKPCKKFFKLIISHGMKYKGKLINLNFINPEIQNITFTYKCNKHHMFHISLFHIAHNLWCPNDYCLFECRNKSVKNYSTEFFRLKELDTMEKQKNLFLQAKIYCLFNSHGAIPDTKKNEQSSYSGDVDRIIRNANNPWEVLQISKYFQNSTSTKEEIKKIAKKNYYSLALKVHPDKNKNNNAPLAMNILTNSMKTIMSIQQA</sequence>
<dbReference type="InterPro" id="IPR001623">
    <property type="entry name" value="DnaJ_domain"/>
</dbReference>
<name>A0A6V7SX95_PLAVN</name>
<evidence type="ECO:0000313" key="2">
    <source>
        <dbReference type="EMBL" id="CAD2104224.1"/>
    </source>
</evidence>
<dbReference type="Gene3D" id="1.10.287.110">
    <property type="entry name" value="DnaJ domain"/>
    <property type="match status" value="1"/>
</dbReference>
<dbReference type="VEuPathDB" id="PlasmoDB:PVBDA_0902420"/>
<feature type="domain" description="J" evidence="1">
    <location>
        <begin position="341"/>
        <end position="407"/>
    </location>
</feature>
<dbReference type="SUPFAM" id="SSF46565">
    <property type="entry name" value="Chaperone J-domain"/>
    <property type="match status" value="1"/>
</dbReference>
<dbReference type="VEuPathDB" id="PlasmoDB:PVLDE_0902400"/>
<evidence type="ECO:0000259" key="1">
    <source>
        <dbReference type="SMART" id="SM00271"/>
    </source>
</evidence>
<dbReference type="EMBL" id="LR865430">
    <property type="protein sequence ID" value="CAD2104224.1"/>
    <property type="molecule type" value="Genomic_DNA"/>
</dbReference>
<dbReference type="AlphaFoldDB" id="A0A6V7SX95"/>
<evidence type="ECO:0000313" key="3">
    <source>
        <dbReference type="Proteomes" id="UP000515697"/>
    </source>
</evidence>
<dbReference type="VEuPathDB" id="PlasmoDB:PVPCR_0902400"/>
<gene>
    <name evidence="2" type="ORF">PVSEL_0902380</name>
</gene>
<dbReference type="VEuPathDB" id="PlasmoDB:PVSEL_0902380"/>
<dbReference type="SMART" id="SM00271">
    <property type="entry name" value="DnaJ"/>
    <property type="match status" value="1"/>
</dbReference>
<dbReference type="VEuPathDB" id="PlasmoDB:PVVCY_0902440"/>